<dbReference type="SMART" id="SM00256">
    <property type="entry name" value="FBOX"/>
    <property type="match status" value="1"/>
</dbReference>
<dbReference type="Pfam" id="PF00646">
    <property type="entry name" value="F-box"/>
    <property type="match status" value="1"/>
</dbReference>
<dbReference type="Proteomes" id="UP000236630">
    <property type="component" value="Unassembled WGS sequence"/>
</dbReference>
<dbReference type="InterPro" id="IPR036047">
    <property type="entry name" value="F-box-like_dom_sf"/>
</dbReference>
<evidence type="ECO:0000313" key="2">
    <source>
        <dbReference type="EMBL" id="GAY61882.1"/>
    </source>
</evidence>
<dbReference type="PANTHER" id="PTHR31672">
    <property type="entry name" value="BNACNNG10540D PROTEIN"/>
    <property type="match status" value="1"/>
</dbReference>
<dbReference type="Pfam" id="PF07734">
    <property type="entry name" value="FBA_1"/>
    <property type="match status" value="1"/>
</dbReference>
<dbReference type="SMR" id="A0A2H5QBC6"/>
<reference evidence="2 3" key="1">
    <citation type="journal article" date="2017" name="Front. Genet.">
        <title>Draft sequencing of the heterozygous diploid genome of Satsuma (Citrus unshiu Marc.) using a hybrid assembly approach.</title>
        <authorList>
            <person name="Shimizu T."/>
            <person name="Tanizawa Y."/>
            <person name="Mochizuki T."/>
            <person name="Nagasaki H."/>
            <person name="Yoshioka T."/>
            <person name="Toyoda A."/>
            <person name="Fujiyama A."/>
            <person name="Kaminuma E."/>
            <person name="Nakamura Y."/>
        </authorList>
    </citation>
    <scope>NUCLEOTIDE SEQUENCE [LARGE SCALE GENOMIC DNA]</scope>
    <source>
        <strain evidence="3">cv. Miyagawa wase</strain>
    </source>
</reference>
<dbReference type="InterPro" id="IPR001810">
    <property type="entry name" value="F-box_dom"/>
</dbReference>
<organism evidence="2 3">
    <name type="scientific">Citrus unshiu</name>
    <name type="common">Satsuma mandarin</name>
    <name type="synonym">Citrus nobilis var. unshiu</name>
    <dbReference type="NCBI Taxonomy" id="55188"/>
    <lineage>
        <taxon>Eukaryota</taxon>
        <taxon>Viridiplantae</taxon>
        <taxon>Streptophyta</taxon>
        <taxon>Embryophyta</taxon>
        <taxon>Tracheophyta</taxon>
        <taxon>Spermatophyta</taxon>
        <taxon>Magnoliopsida</taxon>
        <taxon>eudicotyledons</taxon>
        <taxon>Gunneridae</taxon>
        <taxon>Pentapetalae</taxon>
        <taxon>rosids</taxon>
        <taxon>malvids</taxon>
        <taxon>Sapindales</taxon>
        <taxon>Rutaceae</taxon>
        <taxon>Aurantioideae</taxon>
        <taxon>Citrus</taxon>
    </lineage>
</organism>
<protein>
    <recommendedName>
        <fullName evidence="1">F-box domain-containing protein</fullName>
    </recommendedName>
</protein>
<evidence type="ECO:0000313" key="3">
    <source>
        <dbReference type="Proteomes" id="UP000236630"/>
    </source>
</evidence>
<evidence type="ECO:0000259" key="1">
    <source>
        <dbReference type="PROSITE" id="PS50181"/>
    </source>
</evidence>
<accession>A0A2H5QBC6</accession>
<dbReference type="PROSITE" id="PS50181">
    <property type="entry name" value="FBOX"/>
    <property type="match status" value="1"/>
</dbReference>
<dbReference type="InterPro" id="IPR017451">
    <property type="entry name" value="F-box-assoc_interact_dom"/>
</dbReference>
<dbReference type="InterPro" id="IPR050796">
    <property type="entry name" value="SCF_F-box_component"/>
</dbReference>
<dbReference type="EMBL" id="BDQV01000286">
    <property type="protein sequence ID" value="GAY61882.1"/>
    <property type="molecule type" value="Genomic_DNA"/>
</dbReference>
<name>A0A2H5QBC6_CITUN</name>
<feature type="domain" description="F-box" evidence="1">
    <location>
        <begin position="1"/>
        <end position="48"/>
    </location>
</feature>
<dbReference type="InterPro" id="IPR006527">
    <property type="entry name" value="F-box-assoc_dom_typ1"/>
</dbReference>
<dbReference type="Gene3D" id="1.20.1280.50">
    <property type="match status" value="1"/>
</dbReference>
<dbReference type="PANTHER" id="PTHR31672:SF13">
    <property type="entry name" value="F-BOX PROTEIN CPR30-LIKE"/>
    <property type="match status" value="1"/>
</dbReference>
<keyword evidence="3" id="KW-1185">Reference proteome</keyword>
<dbReference type="STRING" id="55188.A0A2H5QBC6"/>
<dbReference type="AlphaFoldDB" id="A0A2H5QBC6"/>
<gene>
    <name evidence="2" type="ORF">CUMW_213450</name>
</gene>
<dbReference type="SUPFAM" id="SSF81383">
    <property type="entry name" value="F-box domain"/>
    <property type="match status" value="1"/>
</dbReference>
<comment type="caution">
    <text evidence="2">The sequence shown here is derived from an EMBL/GenBank/DDBJ whole genome shotgun (WGS) entry which is preliminary data.</text>
</comment>
<dbReference type="NCBIfam" id="TIGR01640">
    <property type="entry name" value="F_box_assoc_1"/>
    <property type="match status" value="1"/>
</dbReference>
<sequence>MARFSDLPEELVVEILAYLPADSLMRFKCVQKSWYSLIAKPKFVIKQLCNQIYNKSGLLLKCRLFNDCGNEESILSFLSFDKNTEMLHGEDHIYAVDEVIHFPFYKDRLLYPFFGHCHGIVCISLRYVKVILCNPATREFRELPVSCFHPSPGSEEVVCLPLGFGFGYDPKTNDYKVVRILYFIDNPGCESPIKVEMYTLSTDSWRKVNINLFAAGICFLQRLESLYFNRAFHWMAWGDFHESDSFILSFDIRDETFKKIAGPSSSLNARKDSRELIVLNESLAFVLHDTSAVQSSMEIWIMDEVGVKAKWKKLLTIEGNSRLQKPLVFWKSDELVMEDKTGKFCRYNLRTGEIKDLPVRRRLRKYSAVNYLSSLVSVRAGNKLDLGNHSLT</sequence>
<dbReference type="CDD" id="cd22157">
    <property type="entry name" value="F-box_AtFBW1-like"/>
    <property type="match status" value="1"/>
</dbReference>
<proteinExistence type="predicted"/>